<evidence type="ECO:0000313" key="2">
    <source>
        <dbReference type="EMBL" id="KAK8781257.1"/>
    </source>
</evidence>
<name>A0AAQ4F2D1_AMBAM</name>
<evidence type="ECO:0000313" key="3">
    <source>
        <dbReference type="Proteomes" id="UP001321473"/>
    </source>
</evidence>
<dbReference type="AlphaFoldDB" id="A0AAQ4F2D1"/>
<accession>A0AAQ4F2D1</accession>
<sequence length="234" mass="24938">MGITVKSARLKPGVVPSVFAHRRASPPPRAAFAKRRKQEILTELLGNIHDTVETTDVVSTSAPVQNEPDSCKNENTIASTSVPDQAELAVEEIGDSEAQAAEATLFELASAENNRVEGAANTSQAACQAASTVDKSMQTPAPAPTRSKASQARLKKRTASCSIQARLSGVSIGIQVGSTTTDTAMQTTVPCELQRGSEEEESMDTEELPSDKTADYSPLDELAEQFGKRNIRCF</sequence>
<comment type="caution">
    <text evidence="2">The sequence shown here is derived from an EMBL/GenBank/DDBJ whole genome shotgun (WGS) entry which is preliminary data.</text>
</comment>
<feature type="region of interest" description="Disordered" evidence="1">
    <location>
        <begin position="130"/>
        <end position="154"/>
    </location>
</feature>
<feature type="region of interest" description="Disordered" evidence="1">
    <location>
        <begin position="194"/>
        <end position="218"/>
    </location>
</feature>
<gene>
    <name evidence="2" type="ORF">V5799_017406</name>
</gene>
<evidence type="ECO:0000256" key="1">
    <source>
        <dbReference type="SAM" id="MobiDB-lite"/>
    </source>
</evidence>
<dbReference type="Proteomes" id="UP001321473">
    <property type="component" value="Unassembled WGS sequence"/>
</dbReference>
<protein>
    <submittedName>
        <fullName evidence="2">Uncharacterized protein</fullName>
    </submittedName>
</protein>
<feature type="compositionally biased region" description="Acidic residues" evidence="1">
    <location>
        <begin position="198"/>
        <end position="208"/>
    </location>
</feature>
<organism evidence="2 3">
    <name type="scientific">Amblyomma americanum</name>
    <name type="common">Lone star tick</name>
    <dbReference type="NCBI Taxonomy" id="6943"/>
    <lineage>
        <taxon>Eukaryota</taxon>
        <taxon>Metazoa</taxon>
        <taxon>Ecdysozoa</taxon>
        <taxon>Arthropoda</taxon>
        <taxon>Chelicerata</taxon>
        <taxon>Arachnida</taxon>
        <taxon>Acari</taxon>
        <taxon>Parasitiformes</taxon>
        <taxon>Ixodida</taxon>
        <taxon>Ixodoidea</taxon>
        <taxon>Ixodidae</taxon>
        <taxon>Amblyomminae</taxon>
        <taxon>Amblyomma</taxon>
    </lineage>
</organism>
<dbReference type="EMBL" id="JARKHS020007842">
    <property type="protein sequence ID" value="KAK8781257.1"/>
    <property type="molecule type" value="Genomic_DNA"/>
</dbReference>
<proteinExistence type="predicted"/>
<keyword evidence="3" id="KW-1185">Reference proteome</keyword>
<reference evidence="2 3" key="1">
    <citation type="journal article" date="2023" name="Arcadia Sci">
        <title>De novo assembly of a long-read Amblyomma americanum tick genome.</title>
        <authorList>
            <person name="Chou S."/>
            <person name="Poskanzer K.E."/>
            <person name="Rollins M."/>
            <person name="Thuy-Boun P.S."/>
        </authorList>
    </citation>
    <scope>NUCLEOTIDE SEQUENCE [LARGE SCALE GENOMIC DNA]</scope>
    <source>
        <strain evidence="2">F_SG_1</strain>
        <tissue evidence="2">Salivary glands</tissue>
    </source>
</reference>